<dbReference type="AlphaFoldDB" id="A0A0V1KHG5"/>
<sequence length="54" mass="6185">MLINGLFSWSQFVGVSLILITQLNCSSGYEKQNFCITFHYFSVSLLYALIPTLY</sequence>
<proteinExistence type="predicted"/>
<keyword evidence="2" id="KW-1185">Reference proteome</keyword>
<evidence type="ECO:0000313" key="1">
    <source>
        <dbReference type="EMBL" id="KRZ46609.1"/>
    </source>
</evidence>
<protein>
    <submittedName>
        <fullName evidence="1">Uncharacterized protein</fullName>
    </submittedName>
</protein>
<gene>
    <name evidence="1" type="ORF">T02_2023</name>
</gene>
<evidence type="ECO:0000313" key="2">
    <source>
        <dbReference type="Proteomes" id="UP000054721"/>
    </source>
</evidence>
<dbReference type="Proteomes" id="UP000054721">
    <property type="component" value="Unassembled WGS sequence"/>
</dbReference>
<accession>A0A0V1KHG5</accession>
<dbReference type="EMBL" id="JYDW01002742">
    <property type="protein sequence ID" value="KRZ46609.1"/>
    <property type="molecule type" value="Genomic_DNA"/>
</dbReference>
<name>A0A0V1KHG5_9BILA</name>
<organism evidence="1 2">
    <name type="scientific">Trichinella nativa</name>
    <dbReference type="NCBI Taxonomy" id="6335"/>
    <lineage>
        <taxon>Eukaryota</taxon>
        <taxon>Metazoa</taxon>
        <taxon>Ecdysozoa</taxon>
        <taxon>Nematoda</taxon>
        <taxon>Enoplea</taxon>
        <taxon>Dorylaimia</taxon>
        <taxon>Trichinellida</taxon>
        <taxon>Trichinellidae</taxon>
        <taxon>Trichinella</taxon>
    </lineage>
</organism>
<reference evidence="1 2" key="1">
    <citation type="submission" date="2015-05" db="EMBL/GenBank/DDBJ databases">
        <title>Evolution of Trichinella species and genotypes.</title>
        <authorList>
            <person name="Korhonen P.K."/>
            <person name="Edoardo P."/>
            <person name="Giuseppe L.R."/>
            <person name="Gasser R.B."/>
        </authorList>
    </citation>
    <scope>NUCLEOTIDE SEQUENCE [LARGE SCALE GENOMIC DNA]</scope>
    <source>
        <strain evidence="1">ISS10</strain>
    </source>
</reference>
<comment type="caution">
    <text evidence="1">The sequence shown here is derived from an EMBL/GenBank/DDBJ whole genome shotgun (WGS) entry which is preliminary data.</text>
</comment>